<dbReference type="Proteomes" id="UP001212997">
    <property type="component" value="Unassembled WGS sequence"/>
</dbReference>
<evidence type="ECO:0000313" key="2">
    <source>
        <dbReference type="EMBL" id="KAJ3481215.1"/>
    </source>
</evidence>
<sequence length="149" mass="15981">MSGKSEPKEHIPLPTNSKAIRRSISPNPPGSVDSHTPASTADAPHSPSRSPKRIDDEDDGDEPDPENPETPWTCTPALRHPFPSYSSARPPYPASSPPPCILTVSAMSALLPAAQPELRVKVKVAVPTPHYPNVVAPAKLYPRYPISKA</sequence>
<accession>A0AAD5YGW0</accession>
<evidence type="ECO:0000256" key="1">
    <source>
        <dbReference type="SAM" id="MobiDB-lite"/>
    </source>
</evidence>
<gene>
    <name evidence="2" type="ORF">NLI96_g7811</name>
</gene>
<reference evidence="2" key="1">
    <citation type="submission" date="2022-07" db="EMBL/GenBank/DDBJ databases">
        <title>Genome Sequence of Physisporinus lineatus.</title>
        <authorList>
            <person name="Buettner E."/>
        </authorList>
    </citation>
    <scope>NUCLEOTIDE SEQUENCE</scope>
    <source>
        <strain evidence="2">VT162</strain>
    </source>
</reference>
<feature type="compositionally biased region" description="Basic and acidic residues" evidence="1">
    <location>
        <begin position="1"/>
        <end position="11"/>
    </location>
</feature>
<name>A0AAD5YGW0_9APHY</name>
<dbReference type="AlphaFoldDB" id="A0AAD5YGW0"/>
<evidence type="ECO:0000313" key="3">
    <source>
        <dbReference type="Proteomes" id="UP001212997"/>
    </source>
</evidence>
<organism evidence="2 3">
    <name type="scientific">Meripilus lineatus</name>
    <dbReference type="NCBI Taxonomy" id="2056292"/>
    <lineage>
        <taxon>Eukaryota</taxon>
        <taxon>Fungi</taxon>
        <taxon>Dikarya</taxon>
        <taxon>Basidiomycota</taxon>
        <taxon>Agaricomycotina</taxon>
        <taxon>Agaricomycetes</taxon>
        <taxon>Polyporales</taxon>
        <taxon>Meripilaceae</taxon>
        <taxon>Meripilus</taxon>
    </lineage>
</organism>
<comment type="caution">
    <text evidence="2">The sequence shown here is derived from an EMBL/GenBank/DDBJ whole genome shotgun (WGS) entry which is preliminary data.</text>
</comment>
<feature type="compositionally biased region" description="Acidic residues" evidence="1">
    <location>
        <begin position="56"/>
        <end position="67"/>
    </location>
</feature>
<proteinExistence type="predicted"/>
<dbReference type="EMBL" id="JANAWD010000333">
    <property type="protein sequence ID" value="KAJ3481215.1"/>
    <property type="molecule type" value="Genomic_DNA"/>
</dbReference>
<keyword evidence="3" id="KW-1185">Reference proteome</keyword>
<feature type="region of interest" description="Disordered" evidence="1">
    <location>
        <begin position="1"/>
        <end position="95"/>
    </location>
</feature>
<protein>
    <submittedName>
        <fullName evidence="2">Uncharacterized protein</fullName>
    </submittedName>
</protein>